<evidence type="ECO:0000313" key="2">
    <source>
        <dbReference type="EMBL" id="SCL89866.1"/>
    </source>
</evidence>
<dbReference type="AlphaFoldDB" id="A0AAX2CG27"/>
<organism evidence="2 3">
    <name type="scientific">Bacillus cytotoxicus</name>
    <dbReference type="NCBI Taxonomy" id="580165"/>
    <lineage>
        <taxon>Bacteria</taxon>
        <taxon>Bacillati</taxon>
        <taxon>Bacillota</taxon>
        <taxon>Bacilli</taxon>
        <taxon>Bacillales</taxon>
        <taxon>Bacillaceae</taxon>
        <taxon>Bacillus</taxon>
        <taxon>Bacillus cereus group</taxon>
    </lineage>
</organism>
<gene>
    <name evidence="2" type="ORF">BCB44BAC_01620</name>
</gene>
<dbReference type="Pfam" id="PF00899">
    <property type="entry name" value="ThiF"/>
    <property type="match status" value="1"/>
</dbReference>
<dbReference type="SUPFAM" id="SSF55486">
    <property type="entry name" value="Metalloproteases ('zincins'), catalytic domain"/>
    <property type="match status" value="1"/>
</dbReference>
<dbReference type="CDD" id="cd01483">
    <property type="entry name" value="E1_enzyme_family"/>
    <property type="match status" value="1"/>
</dbReference>
<dbReference type="Proteomes" id="UP000242164">
    <property type="component" value="Unassembled WGS sequence"/>
</dbReference>
<protein>
    <submittedName>
        <fullName evidence="2">UBA/THIF-type NAD/FAD binding protein</fullName>
    </submittedName>
</protein>
<dbReference type="InterPro" id="IPR042088">
    <property type="entry name" value="OligoPept_F_C"/>
</dbReference>
<dbReference type="PANTHER" id="PTHR43267:SF3">
    <property type="entry name" value="THIF PROTEIN"/>
    <property type="match status" value="1"/>
</dbReference>
<proteinExistence type="predicted"/>
<comment type="caution">
    <text evidence="2">The sequence shown here is derived from an EMBL/GenBank/DDBJ whole genome shotgun (WGS) entry which is preliminary data.</text>
</comment>
<dbReference type="PANTHER" id="PTHR43267">
    <property type="entry name" value="TRNA THREONYLCARBAMOYLADENOSINE DEHYDRATASE"/>
    <property type="match status" value="1"/>
</dbReference>
<dbReference type="GO" id="GO:0008641">
    <property type="term" value="F:ubiquitin-like modifier activating enzyme activity"/>
    <property type="evidence" value="ECO:0007669"/>
    <property type="project" value="InterPro"/>
</dbReference>
<dbReference type="EMBL" id="FMIK01000022">
    <property type="protein sequence ID" value="SCL89866.1"/>
    <property type="molecule type" value="Genomic_DNA"/>
</dbReference>
<sequence length="848" mass="100990">MRLKTSLNFRGYPNRNEIVYYDGEERVIEVNEFEKLWSLLKILESPKEDVYTKIQEWKNKNDIEDEELNQILQFINENGMLYEKRCDKMDEEQLYNIRNFHYFSTHDSTRYADAIVQRIKKIKAVVIGAGTIGATLCMTLSKLGVGEIIVIDFDTVQLKNIRAQTIFQTEDTNKKKIHVIQEKLKKMDPYVKVQVYDIKIETINDLLQVDLHDVHYIFGCFDESSLQLQKDIMNYCDKEKIQYYLMGYHNDFVKVFHVSNRNDGERLLEESFQNYHTEYVIRENRGTIIQSLAVSLIISRILFEDITKSGCTVSSGYHFDFITFQTSHNRQSISREPFVQSLQRIMPFDQEQLNRKIEFIFNIVGKKEKVTILPKVIEMDILSMHQVFDILFHIDQIASLQLEDHYNKFIELMNEIEETEDLEHNEDEYEQYLQLIRSMKIHYEDEVYTIFEIFDIIRNTKDYEEKKKMQSGIYEVLKQNGDTLLSFFVNSKKKYLSLEISNYYMEVFGVKEETLHILENELQKKFHTLLTKSLSMMFSNSFHEIGVDFLSYNEEERSMITLDEAKHFIVTSLEKAGKHHFVRYIEGMFEENFIQVYNNVEVNKTYYFPSMKESRIVFNYHNDMDSVFVLCHELGHAYFNQSYGHTFFDDSTQLVNEMMAYYFEIICIQSMLGNEEIQIEMKQEIARQYIKRIHQTVLSTYGVHLLEKSLVKHIEEHGTISLLDFLKIRDEYNQHSFFKGIKFENEKYFYLNPFLKSSFMLEFGEHLLPPMAYLLAVSLYNDRSETNIPKDIQMQEAIYNGVYCTEEFLSYVAKDVPYDERMKQAIHTLLELFCKLESFMRKDEVYSN</sequence>
<dbReference type="SUPFAM" id="SSF69572">
    <property type="entry name" value="Activating enzymes of the ubiquitin-like proteins"/>
    <property type="match status" value="1"/>
</dbReference>
<dbReference type="Gene3D" id="1.10.1370.20">
    <property type="entry name" value="Oligoendopeptidase f, C-terminal domain"/>
    <property type="match status" value="1"/>
</dbReference>
<name>A0AAX2CG27_9BACI</name>
<dbReference type="InterPro" id="IPR045886">
    <property type="entry name" value="ThiF/MoeB/HesA"/>
</dbReference>
<evidence type="ECO:0000259" key="1">
    <source>
        <dbReference type="Pfam" id="PF00899"/>
    </source>
</evidence>
<dbReference type="Gene3D" id="3.40.50.720">
    <property type="entry name" value="NAD(P)-binding Rossmann-like Domain"/>
    <property type="match status" value="1"/>
</dbReference>
<dbReference type="InterPro" id="IPR035985">
    <property type="entry name" value="Ubiquitin-activating_enz"/>
</dbReference>
<feature type="domain" description="THIF-type NAD/FAD binding fold" evidence="1">
    <location>
        <begin position="114"/>
        <end position="242"/>
    </location>
</feature>
<accession>A0AAX2CG27</accession>
<dbReference type="RefSeq" id="WP_087098443.1">
    <property type="nucleotide sequence ID" value="NZ_CP066179.1"/>
</dbReference>
<reference evidence="2 3" key="1">
    <citation type="submission" date="2016-08" db="EMBL/GenBank/DDBJ databases">
        <authorList>
            <person name="Loux V."/>
            <person name="Rue O."/>
        </authorList>
    </citation>
    <scope>NUCLEOTIDE SEQUENCE [LARGE SCALE GENOMIC DNA]</scope>
    <source>
        <strain evidence="2 3">AFSSA_08CEB44bac</strain>
    </source>
</reference>
<dbReference type="GO" id="GO:0061504">
    <property type="term" value="P:cyclic threonylcarbamoyladenosine biosynthetic process"/>
    <property type="evidence" value="ECO:0007669"/>
    <property type="project" value="TreeGrafter"/>
</dbReference>
<evidence type="ECO:0000313" key="3">
    <source>
        <dbReference type="Proteomes" id="UP000242164"/>
    </source>
</evidence>
<dbReference type="GO" id="GO:0061503">
    <property type="term" value="F:tRNA threonylcarbamoyladenosine dehydratase"/>
    <property type="evidence" value="ECO:0007669"/>
    <property type="project" value="TreeGrafter"/>
</dbReference>
<dbReference type="InterPro" id="IPR000594">
    <property type="entry name" value="ThiF_NAD_FAD-bd"/>
</dbReference>